<evidence type="ECO:0000313" key="2">
    <source>
        <dbReference type="EMBL" id="GBH16280.1"/>
    </source>
</evidence>
<feature type="region of interest" description="Disordered" evidence="1">
    <location>
        <begin position="1"/>
        <end position="31"/>
    </location>
</feature>
<dbReference type="Proteomes" id="UP000248291">
    <property type="component" value="Unassembled WGS sequence"/>
</dbReference>
<gene>
    <name evidence="2" type="ORF">KPSA3_02222</name>
</gene>
<evidence type="ECO:0000256" key="1">
    <source>
        <dbReference type="SAM" id="MobiDB-lite"/>
    </source>
</evidence>
<evidence type="ECO:0000313" key="3">
    <source>
        <dbReference type="Proteomes" id="UP000248291"/>
    </source>
</evidence>
<proteinExistence type="predicted"/>
<accession>A0AAN4Q614</accession>
<reference evidence="2 3" key="1">
    <citation type="submission" date="2018-04" db="EMBL/GenBank/DDBJ databases">
        <title>Draft genome sequence of Pseudomonas syringae pv. actinidiae biovar 3 strains isolated from kiwifruit in Kagawa prefecture.</title>
        <authorList>
            <person name="Tabuchi M."/>
            <person name="Saito M."/>
            <person name="Fujiwara S."/>
            <person name="Sasa N."/>
            <person name="Akimitsu K."/>
            <person name="Gomi K."/>
            <person name="Konishi-Sugita S."/>
            <person name="Hamano K."/>
            <person name="Kataoka I."/>
        </authorList>
    </citation>
    <scope>NUCLEOTIDE SEQUENCE [LARGE SCALE GENOMIC DNA]</scope>
    <source>
        <strain evidence="2 3">MAFF212211</strain>
    </source>
</reference>
<organism evidence="2 3">
    <name type="scientific">Pseudomonas syringae pv. actinidiae</name>
    <dbReference type="NCBI Taxonomy" id="103796"/>
    <lineage>
        <taxon>Bacteria</taxon>
        <taxon>Pseudomonadati</taxon>
        <taxon>Pseudomonadota</taxon>
        <taxon>Gammaproteobacteria</taxon>
        <taxon>Pseudomonadales</taxon>
        <taxon>Pseudomonadaceae</taxon>
        <taxon>Pseudomonas</taxon>
        <taxon>Pseudomonas syringae</taxon>
    </lineage>
</organism>
<sequence>MNVSPFKPNATLMHGSSGIPAQDKKTQKARTNNVSRGRFLWSIRANLRYCPQTAASQQNLLSRLKWCEIIQRASMRLHFNSLYLYTIPPRQRRMPINDHE</sequence>
<name>A0AAN4Q614_PSESF</name>
<comment type="caution">
    <text evidence="2">The sequence shown here is derived from an EMBL/GenBank/DDBJ whole genome shotgun (WGS) entry which is preliminary data.</text>
</comment>
<dbReference type="AlphaFoldDB" id="A0AAN4Q614"/>
<protein>
    <submittedName>
        <fullName evidence="2">WD40 repeat protein</fullName>
    </submittedName>
</protein>
<dbReference type="EMBL" id="BGKA01000080">
    <property type="protein sequence ID" value="GBH16280.1"/>
    <property type="molecule type" value="Genomic_DNA"/>
</dbReference>